<evidence type="ECO:0000313" key="2">
    <source>
        <dbReference type="Proteomes" id="UP000247702"/>
    </source>
</evidence>
<dbReference type="EMBL" id="BEXD01003851">
    <property type="protein sequence ID" value="GBC02800.1"/>
    <property type="molecule type" value="Genomic_DNA"/>
</dbReference>
<evidence type="ECO:0000313" key="1">
    <source>
        <dbReference type="EMBL" id="GBC02800.1"/>
    </source>
</evidence>
<proteinExistence type="predicted"/>
<accession>A0A2Z6S110</accession>
<keyword evidence="2" id="KW-1185">Reference proteome</keyword>
<name>A0A2Z6S110_9GLOM</name>
<dbReference type="AlphaFoldDB" id="A0A2Z6S110"/>
<reference evidence="1 2" key="1">
    <citation type="submission" date="2017-11" db="EMBL/GenBank/DDBJ databases">
        <title>The genome of Rhizophagus clarus HR1 reveals common genetic basis of auxotrophy among arbuscular mycorrhizal fungi.</title>
        <authorList>
            <person name="Kobayashi Y."/>
        </authorList>
    </citation>
    <scope>NUCLEOTIDE SEQUENCE [LARGE SCALE GENOMIC DNA]</scope>
    <source>
        <strain evidence="1 2">HR1</strain>
    </source>
</reference>
<dbReference type="Proteomes" id="UP000247702">
    <property type="component" value="Unassembled WGS sequence"/>
</dbReference>
<comment type="caution">
    <text evidence="1">The sequence shown here is derived from an EMBL/GenBank/DDBJ whole genome shotgun (WGS) entry which is preliminary data.</text>
</comment>
<protein>
    <submittedName>
        <fullName evidence="1">Uncharacterized protein</fullName>
    </submittedName>
</protein>
<sequence length="280" mass="31843">MSSQASSSASPASITEEISNRTMSDVVNAEELIEYLKKKNLKLEESHFEILCKEEISGLAFLDTTKRGFSKLWLESWSRNNTCKIYRINKDITNIKQFTLVFEEINDDDKAFGHCMDDIIQQLSNVESITDANKATRCEFISAILLHASIAIAKKLTSQDIFKVLQKDISGEDATGRVTTRSKVWKNYLLDMLSAYQTNKKKRTADQAFGNDYFDYLYGIVTTGTEWHFIIYTPDGIYCTSGSEHQINLTKSAVKENPELLRNNVKMIIGIIVWVIEKSC</sequence>
<organism evidence="1 2">
    <name type="scientific">Rhizophagus clarus</name>
    <dbReference type="NCBI Taxonomy" id="94130"/>
    <lineage>
        <taxon>Eukaryota</taxon>
        <taxon>Fungi</taxon>
        <taxon>Fungi incertae sedis</taxon>
        <taxon>Mucoromycota</taxon>
        <taxon>Glomeromycotina</taxon>
        <taxon>Glomeromycetes</taxon>
        <taxon>Glomerales</taxon>
        <taxon>Glomeraceae</taxon>
        <taxon>Rhizophagus</taxon>
    </lineage>
</organism>
<gene>
    <name evidence="1" type="ORF">RclHR1_04820018</name>
</gene>